<protein>
    <recommendedName>
        <fullName evidence="3">Transposase</fullName>
    </recommendedName>
</protein>
<gene>
    <name evidence="1" type="ORF">ABIF63_000419</name>
</gene>
<sequence length="80" mass="8894">MAMGSIDAPCRQMPGANQLLSEPSPYFHGEQKFRVLRALGLTKSRHASCLLQRSFTERGSSGRPAVVTMVFVWHFAQLTT</sequence>
<dbReference type="Proteomes" id="UP001549291">
    <property type="component" value="Unassembled WGS sequence"/>
</dbReference>
<evidence type="ECO:0000313" key="2">
    <source>
        <dbReference type="Proteomes" id="UP001549291"/>
    </source>
</evidence>
<evidence type="ECO:0000313" key="1">
    <source>
        <dbReference type="EMBL" id="MET4716316.1"/>
    </source>
</evidence>
<organism evidence="1 2">
    <name type="scientific">Bradyrhizobium japonicum</name>
    <dbReference type="NCBI Taxonomy" id="375"/>
    <lineage>
        <taxon>Bacteria</taxon>
        <taxon>Pseudomonadati</taxon>
        <taxon>Pseudomonadota</taxon>
        <taxon>Alphaproteobacteria</taxon>
        <taxon>Hyphomicrobiales</taxon>
        <taxon>Nitrobacteraceae</taxon>
        <taxon>Bradyrhizobium</taxon>
    </lineage>
</organism>
<accession>A0ABV2RHA4</accession>
<evidence type="ECO:0008006" key="3">
    <source>
        <dbReference type="Google" id="ProtNLM"/>
    </source>
</evidence>
<reference evidence="1 2" key="1">
    <citation type="submission" date="2024-06" db="EMBL/GenBank/DDBJ databases">
        <title>Genomic Encyclopedia of Type Strains, Phase V (KMG-V): Genome sequencing to study the core and pangenomes of soil and plant-associated prokaryotes.</title>
        <authorList>
            <person name="Whitman W."/>
        </authorList>
    </citation>
    <scope>NUCLEOTIDE SEQUENCE [LARGE SCALE GENOMIC DNA]</scope>
    <source>
        <strain evidence="1 2">USDA 160</strain>
    </source>
</reference>
<dbReference type="EMBL" id="JBEPTQ010000001">
    <property type="protein sequence ID" value="MET4716316.1"/>
    <property type="molecule type" value="Genomic_DNA"/>
</dbReference>
<name>A0ABV2RHA4_BRAJP</name>
<comment type="caution">
    <text evidence="1">The sequence shown here is derived from an EMBL/GenBank/DDBJ whole genome shotgun (WGS) entry which is preliminary data.</text>
</comment>
<keyword evidence="2" id="KW-1185">Reference proteome</keyword>
<proteinExistence type="predicted"/>